<accession>A0A0V1IB00</accession>
<proteinExistence type="predicted"/>
<keyword evidence="2" id="KW-1185">Reference proteome</keyword>
<dbReference type="EMBL" id="JYDP01000001">
    <property type="protein sequence ID" value="KRZ19141.1"/>
    <property type="molecule type" value="Genomic_DNA"/>
</dbReference>
<dbReference type="Proteomes" id="UP000055024">
    <property type="component" value="Unassembled WGS sequence"/>
</dbReference>
<comment type="caution">
    <text evidence="1">The sequence shown here is derived from an EMBL/GenBank/DDBJ whole genome shotgun (WGS) entry which is preliminary data.</text>
</comment>
<organism evidence="1 2">
    <name type="scientific">Trichinella zimbabwensis</name>
    <dbReference type="NCBI Taxonomy" id="268475"/>
    <lineage>
        <taxon>Eukaryota</taxon>
        <taxon>Metazoa</taxon>
        <taxon>Ecdysozoa</taxon>
        <taxon>Nematoda</taxon>
        <taxon>Enoplea</taxon>
        <taxon>Dorylaimia</taxon>
        <taxon>Trichinellida</taxon>
        <taxon>Trichinellidae</taxon>
        <taxon>Trichinella</taxon>
    </lineage>
</organism>
<dbReference type="AlphaFoldDB" id="A0A0V1IB00"/>
<gene>
    <name evidence="1" type="ORF">T11_12554</name>
</gene>
<evidence type="ECO:0000313" key="1">
    <source>
        <dbReference type="EMBL" id="KRZ19141.1"/>
    </source>
</evidence>
<name>A0A0V1IB00_9BILA</name>
<sequence>MKRSQNSMKYANKKINKPYKAAWKIFKSYNNINYRDNNCLKRCSAAHAEFLTGFEFFLKN</sequence>
<protein>
    <submittedName>
        <fullName evidence="1">Uncharacterized protein</fullName>
    </submittedName>
</protein>
<reference evidence="1 2" key="1">
    <citation type="submission" date="2015-01" db="EMBL/GenBank/DDBJ databases">
        <title>Evolution of Trichinella species and genotypes.</title>
        <authorList>
            <person name="Korhonen P.K."/>
            <person name="Edoardo P."/>
            <person name="Giuseppe L.R."/>
            <person name="Gasser R.B."/>
        </authorList>
    </citation>
    <scope>NUCLEOTIDE SEQUENCE [LARGE SCALE GENOMIC DNA]</scope>
    <source>
        <strain evidence="1">ISS1029</strain>
    </source>
</reference>
<evidence type="ECO:0000313" key="2">
    <source>
        <dbReference type="Proteomes" id="UP000055024"/>
    </source>
</evidence>